<evidence type="ECO:0000313" key="7">
    <source>
        <dbReference type="EMBL" id="MBY8825997.1"/>
    </source>
</evidence>
<dbReference type="RefSeq" id="WP_222993225.1">
    <property type="nucleotide sequence ID" value="NZ_JAINVV010000014.1"/>
</dbReference>
<keyword evidence="8" id="KW-1185">Reference proteome</keyword>
<dbReference type="InterPro" id="IPR016181">
    <property type="entry name" value="Acyl_CoA_acyltransferase"/>
</dbReference>
<evidence type="ECO:0000313" key="8">
    <source>
        <dbReference type="Proteomes" id="UP000706039"/>
    </source>
</evidence>
<proteinExistence type="inferred from homology"/>
<evidence type="ECO:0000256" key="5">
    <source>
        <dbReference type="PROSITE-ProRule" id="PRU00533"/>
    </source>
</evidence>
<dbReference type="EC" id="2.3.1.184" evidence="6"/>
<keyword evidence="4 5" id="KW-0071">Autoinducer synthesis</keyword>
<comment type="caution">
    <text evidence="7">The sequence shown here is derived from an EMBL/GenBank/DDBJ whole genome shotgun (WGS) entry which is preliminary data.</text>
</comment>
<accession>A0ABS7PXB1</accession>
<keyword evidence="2 6" id="KW-0808">Transferase</keyword>
<evidence type="ECO:0000256" key="4">
    <source>
        <dbReference type="ARBA" id="ARBA00022929"/>
    </source>
</evidence>
<dbReference type="InterPro" id="IPR001690">
    <property type="entry name" value="Autoind_synthase"/>
</dbReference>
<dbReference type="SUPFAM" id="SSF55729">
    <property type="entry name" value="Acyl-CoA N-acyltransferases (Nat)"/>
    <property type="match status" value="1"/>
</dbReference>
<dbReference type="PANTHER" id="PTHR39322:SF1">
    <property type="entry name" value="ISOVALERYL-HOMOSERINE LACTONE SYNTHASE"/>
    <property type="match status" value="1"/>
</dbReference>
<evidence type="ECO:0000256" key="6">
    <source>
        <dbReference type="RuleBase" id="RU361135"/>
    </source>
</evidence>
<dbReference type="PROSITE" id="PS51187">
    <property type="entry name" value="AUTOINDUCER_SYNTH_2"/>
    <property type="match status" value="1"/>
</dbReference>
<evidence type="ECO:0000256" key="2">
    <source>
        <dbReference type="ARBA" id="ARBA00022679"/>
    </source>
</evidence>
<comment type="similarity">
    <text evidence="5 6">Belongs to the autoinducer synthase family.</text>
</comment>
<evidence type="ECO:0000256" key="1">
    <source>
        <dbReference type="ARBA" id="ARBA00022654"/>
    </source>
</evidence>
<organism evidence="7 8">
    <name type="scientific">Sphingomonas colocasiae</name>
    <dbReference type="NCBI Taxonomy" id="1848973"/>
    <lineage>
        <taxon>Bacteria</taxon>
        <taxon>Pseudomonadati</taxon>
        <taxon>Pseudomonadota</taxon>
        <taxon>Alphaproteobacteria</taxon>
        <taxon>Sphingomonadales</taxon>
        <taxon>Sphingomonadaceae</taxon>
        <taxon>Sphingomonas</taxon>
    </lineage>
</organism>
<evidence type="ECO:0000256" key="3">
    <source>
        <dbReference type="ARBA" id="ARBA00022691"/>
    </source>
</evidence>
<dbReference type="PRINTS" id="PR01549">
    <property type="entry name" value="AUTOINDCRSYN"/>
</dbReference>
<sequence length="249" mass="27879">MHLINAGNKHLYGPELEDLYRARKQIFVDGFGWDLKLTDGMDIDQFDDARAEYVVGYDSALNSVMSLRLRPTDDISLLGDLFGHSLPADMRPLNDGRTWEATRGFCLEYGRKPWNMQRKGACMTAPFEIMHARGFDRLVAFTDTRMFTFVVNMGWQFRILGDAVPYGEGSGFALEVDVNDALIKSMRDMWGLPGPGYVYVESLEPGETVHGAAMRLARAQGIDFLAARDDLSRLRRDRSKPAAEAAAAA</sequence>
<name>A0ABS7PXB1_9SPHN</name>
<dbReference type="EMBL" id="JAINVV010000014">
    <property type="protein sequence ID" value="MBY8825997.1"/>
    <property type="molecule type" value="Genomic_DNA"/>
</dbReference>
<comment type="catalytic activity">
    <reaction evidence="6">
        <text>a fatty acyl-[ACP] + S-adenosyl-L-methionine = an N-acyl-L-homoserine lactone + S-methyl-5'-thioadenosine + holo-[ACP] + H(+)</text>
        <dbReference type="Rhea" id="RHEA:10096"/>
        <dbReference type="Rhea" id="RHEA-COMP:9685"/>
        <dbReference type="Rhea" id="RHEA-COMP:14125"/>
        <dbReference type="ChEBI" id="CHEBI:15378"/>
        <dbReference type="ChEBI" id="CHEBI:17509"/>
        <dbReference type="ChEBI" id="CHEBI:55474"/>
        <dbReference type="ChEBI" id="CHEBI:59789"/>
        <dbReference type="ChEBI" id="CHEBI:64479"/>
        <dbReference type="ChEBI" id="CHEBI:138651"/>
        <dbReference type="EC" id="2.3.1.184"/>
    </reaction>
</comment>
<dbReference type="Gene3D" id="3.40.630.30">
    <property type="match status" value="1"/>
</dbReference>
<keyword evidence="1 5" id="KW-0673">Quorum sensing</keyword>
<dbReference type="PANTHER" id="PTHR39322">
    <property type="entry name" value="ACYL-HOMOSERINE-LACTONE SYNTHASE"/>
    <property type="match status" value="1"/>
</dbReference>
<protein>
    <recommendedName>
        <fullName evidence="6">Acyl-homoserine-lactone synthase</fullName>
        <ecNumber evidence="6">2.3.1.184</ecNumber>
    </recommendedName>
    <alternativeName>
        <fullName evidence="6">Autoinducer synthesis protein</fullName>
    </alternativeName>
</protein>
<gene>
    <name evidence="7" type="ORF">K7G82_27095</name>
</gene>
<dbReference type="Proteomes" id="UP000706039">
    <property type="component" value="Unassembled WGS sequence"/>
</dbReference>
<keyword evidence="3 6" id="KW-0949">S-adenosyl-L-methionine</keyword>
<dbReference type="Pfam" id="PF00765">
    <property type="entry name" value="Autoind_synth"/>
    <property type="match status" value="1"/>
</dbReference>
<reference evidence="7 8" key="1">
    <citation type="submission" date="2021-08" db="EMBL/GenBank/DDBJ databases">
        <authorList>
            <person name="Tuo L."/>
        </authorList>
    </citation>
    <scope>NUCLEOTIDE SEQUENCE [LARGE SCALE GENOMIC DNA]</scope>
    <source>
        <strain evidence="7 8">JCM 31229</strain>
    </source>
</reference>